<dbReference type="OrthoDB" id="2247630at2"/>
<dbReference type="RefSeq" id="WP_116031895.1">
    <property type="nucleotide sequence ID" value="NZ_JBHLVV010000006.1"/>
</dbReference>
<keyword evidence="2" id="KW-1185">Reference proteome</keyword>
<dbReference type="EMBL" id="QNUG01000002">
    <property type="protein sequence ID" value="REC73001.1"/>
    <property type="molecule type" value="Genomic_DNA"/>
</dbReference>
<evidence type="ECO:0000313" key="1">
    <source>
        <dbReference type="EMBL" id="REC73001.1"/>
    </source>
</evidence>
<dbReference type="InterPro" id="IPR008969">
    <property type="entry name" value="CarboxyPept-like_regulatory"/>
</dbReference>
<gene>
    <name evidence="1" type="ORF">DRF58_01210</name>
</gene>
<evidence type="ECO:0000313" key="2">
    <source>
        <dbReference type="Proteomes" id="UP000256326"/>
    </source>
</evidence>
<dbReference type="GO" id="GO:0004180">
    <property type="term" value="F:carboxypeptidase activity"/>
    <property type="evidence" value="ECO:0007669"/>
    <property type="project" value="UniProtKB-KW"/>
</dbReference>
<dbReference type="AlphaFoldDB" id="A0A3D9D539"/>
<accession>A0A3D9D539</accession>
<dbReference type="SUPFAM" id="SSF49464">
    <property type="entry name" value="Carboxypeptidase regulatory domain-like"/>
    <property type="match status" value="1"/>
</dbReference>
<keyword evidence="1" id="KW-0645">Protease</keyword>
<keyword evidence="1" id="KW-0378">Hydrolase</keyword>
<proteinExistence type="predicted"/>
<comment type="caution">
    <text evidence="1">The sequence shown here is derived from an EMBL/GenBank/DDBJ whole genome shotgun (WGS) entry which is preliminary data.</text>
</comment>
<keyword evidence="1" id="KW-0121">Carboxypeptidase</keyword>
<reference evidence="1 2" key="1">
    <citation type="journal article" date="2006" name="Int. J. Syst. Evol. Microbiol.">
        <title>Chryseobacterium hispanicum sp. nov., isolated from the drinking water distribution system of Sevilla, Spain.</title>
        <authorList>
            <person name="Gallego V."/>
            <person name="Garcia M.T."/>
            <person name="Ventosa A."/>
        </authorList>
    </citation>
    <scope>NUCLEOTIDE SEQUENCE [LARGE SCALE GENOMIC DNA]</scope>
    <source>
        <strain evidence="1 2">KCTC 22104</strain>
    </source>
</reference>
<protein>
    <submittedName>
        <fullName evidence="1">Carboxypeptidase-like regulatory domain-containing protein</fullName>
    </submittedName>
</protein>
<dbReference type="Proteomes" id="UP000256326">
    <property type="component" value="Unassembled WGS sequence"/>
</dbReference>
<name>A0A3D9D539_9FLAO</name>
<dbReference type="Pfam" id="PF13715">
    <property type="entry name" value="CarbopepD_reg_2"/>
    <property type="match status" value="1"/>
</dbReference>
<organism evidence="1 2">
    <name type="scientific">Epilithonimonas hispanica</name>
    <dbReference type="NCBI Taxonomy" id="358687"/>
    <lineage>
        <taxon>Bacteria</taxon>
        <taxon>Pseudomonadati</taxon>
        <taxon>Bacteroidota</taxon>
        <taxon>Flavobacteriia</taxon>
        <taxon>Flavobacteriales</taxon>
        <taxon>Weeksellaceae</taxon>
        <taxon>Chryseobacterium group</taxon>
        <taxon>Epilithonimonas</taxon>
    </lineage>
</organism>
<sequence>MRLKFTFLFLSIFGITNSQIISGRIISGENNNSIPYVRIGVDGENIGTITDENGNYKIDLTNVDKSKKVTVQLGGYNSFEQDIQNFINSNNHNIVLKEKVNEIAEVKLSPKTYENKNWGINTKAKKVGFWYNSNDDSHGNWREEIAISFSNKKKVKIEKINLNVNQFDTNKPVLLNFNIYSEEKSRPSKSILSEVLTVELTKDQIKDGTFTYDISDKAIWIDNEDFYVSVQIVSGFKGKIGFSAALLSTVYIRSYYDKWQKIPAGAPAINIDVKIAKDKKIKA</sequence>
<dbReference type="Gene3D" id="2.60.40.1120">
    <property type="entry name" value="Carboxypeptidase-like, regulatory domain"/>
    <property type="match status" value="1"/>
</dbReference>